<evidence type="ECO:0000313" key="2">
    <source>
        <dbReference type="Proteomes" id="UP000005244"/>
    </source>
</evidence>
<dbReference type="Proteomes" id="UP000005244">
    <property type="component" value="Unassembled WGS sequence"/>
</dbReference>
<protein>
    <submittedName>
        <fullName evidence="1">SPP1 Gp6-like phage portal protein</fullName>
    </submittedName>
</protein>
<dbReference type="InterPro" id="IPR021145">
    <property type="entry name" value="Portal_protein_SPP1_Gp6-like"/>
</dbReference>
<dbReference type="RefSeq" id="WP_009531015.1">
    <property type="nucleotide sequence ID" value="NZ_ALNK01000021.1"/>
</dbReference>
<dbReference type="Pfam" id="PF05133">
    <property type="entry name" value="SPP1_portal"/>
    <property type="match status" value="1"/>
</dbReference>
<reference evidence="1 2" key="1">
    <citation type="submission" date="2012-07" db="EMBL/GenBank/DDBJ databases">
        <authorList>
            <person name="Durkin A.S."/>
            <person name="McCorrison J."/>
            <person name="Torralba M."/>
            <person name="Gillis M."/>
            <person name="Methe B."/>
            <person name="Sutton G."/>
            <person name="Nelson K.E."/>
        </authorList>
    </citation>
    <scope>NUCLEOTIDE SEQUENCE [LARGE SCALE GENOMIC DNA]</scope>
    <source>
        <strain evidence="1 2">OBRC8</strain>
    </source>
</reference>
<proteinExistence type="predicted"/>
<accession>J4WA88</accession>
<evidence type="ECO:0000313" key="1">
    <source>
        <dbReference type="EMBL" id="EJU22561.1"/>
    </source>
</evidence>
<keyword evidence="2" id="KW-1185">Reference proteome</keyword>
<gene>
    <name evidence="1" type="ORF">HMPREF1143_1746</name>
</gene>
<organism evidence="1 2">
    <name type="scientific">Peptoanaerobacter stomatis</name>
    <dbReference type="NCBI Taxonomy" id="796937"/>
    <lineage>
        <taxon>Bacteria</taxon>
        <taxon>Bacillati</taxon>
        <taxon>Bacillota</taxon>
        <taxon>Clostridia</taxon>
        <taxon>Peptostreptococcales</taxon>
        <taxon>Filifactoraceae</taxon>
        <taxon>Peptoanaerobacter</taxon>
    </lineage>
</organism>
<dbReference type="AlphaFoldDB" id="J4WA88"/>
<name>J4WA88_9FIRM</name>
<dbReference type="EMBL" id="ALNK01000021">
    <property type="protein sequence ID" value="EJU22561.1"/>
    <property type="molecule type" value="Genomic_DNA"/>
</dbReference>
<comment type="caution">
    <text evidence="1">The sequence shown here is derived from an EMBL/GenBank/DDBJ whole genome shotgun (WGS) entry which is preliminary data.</text>
</comment>
<dbReference type="PATRIC" id="fig|796941.3.peg.1168"/>
<sequence length="461" mass="52540">MWLFDFFKKVVKGLFSKDNVKDALNVEVNISNKMANAIKLWSKMYEGKADWVKKDVYSLSLPCSISAELARLTTIEMKSEIIGSDRADFMNEPYQNLIDSIRIHLEYALAKGGMAFKPFICDGKIAIDCVQADMIYPIEFNSFGELISCIFVDRFTKNEKTYTRLEYHSFENGKCTIINKAYVNEYGSDVLGSEISLESVSRWKDIEREITIDNLTKPLFSYFKVPMANTIESNSDIGVSVFSKAVDLIKKADEQYSRIVWEYKGSELAVDIDENCFKDNIELPKYSDRLFRKLDIQGRTNDFYSVFSPAIRDNSLFNGLNKLLQRIEFACGLAYGTLSDVQETAKTATEIISSKQRSYATVSDIQKSLKSALENLIISMDDLCSLYDLVGQGEYEVSFEFDDSLIVDSGADQAIMLQEVAAGIIKPEIYLMRRYGLTEEQCKDYMPSEKIEKEPDDIDEE</sequence>